<accession>A0A2C5XIJ2</accession>
<dbReference type="EMBL" id="NJET01000040">
    <property type="protein sequence ID" value="PHH63888.1"/>
    <property type="molecule type" value="Genomic_DNA"/>
</dbReference>
<dbReference type="AlphaFoldDB" id="A0A2C5XIJ2"/>
<feature type="compositionally biased region" description="Basic residues" evidence="1">
    <location>
        <begin position="164"/>
        <end position="180"/>
    </location>
</feature>
<evidence type="ECO:0000256" key="1">
    <source>
        <dbReference type="SAM" id="MobiDB-lite"/>
    </source>
</evidence>
<name>A0A2C5XIJ2_9HYPO</name>
<feature type="compositionally biased region" description="Basic and acidic residues" evidence="1">
    <location>
        <begin position="182"/>
        <end position="192"/>
    </location>
</feature>
<protein>
    <submittedName>
        <fullName evidence="2">Uncharacterized protein</fullName>
    </submittedName>
</protein>
<organism evidence="2 3">
    <name type="scientific">Ophiocordyceps australis</name>
    <dbReference type="NCBI Taxonomy" id="1399860"/>
    <lineage>
        <taxon>Eukaryota</taxon>
        <taxon>Fungi</taxon>
        <taxon>Dikarya</taxon>
        <taxon>Ascomycota</taxon>
        <taxon>Pezizomycotina</taxon>
        <taxon>Sordariomycetes</taxon>
        <taxon>Hypocreomycetidae</taxon>
        <taxon>Hypocreales</taxon>
        <taxon>Ophiocordycipitaceae</taxon>
        <taxon>Ophiocordyceps</taxon>
    </lineage>
</organism>
<reference evidence="2 3" key="1">
    <citation type="submission" date="2017-06" db="EMBL/GenBank/DDBJ databases">
        <title>Ant-infecting Ophiocordyceps genomes reveal a high diversity of potential behavioral manipulation genes and a possible major role for enterotoxins.</title>
        <authorList>
            <person name="De Bekker C."/>
            <person name="Evans H.C."/>
            <person name="Brachmann A."/>
            <person name="Hughes D.P."/>
        </authorList>
    </citation>
    <scope>NUCLEOTIDE SEQUENCE [LARGE SCALE GENOMIC DNA]</scope>
    <source>
        <strain evidence="2 3">Map64</strain>
    </source>
</reference>
<feature type="region of interest" description="Disordered" evidence="1">
    <location>
        <begin position="129"/>
        <end position="200"/>
    </location>
</feature>
<sequence>MMQLFLDQSGARELRIYGIYSLPCPADGQLEIVAVTAHFYKLRAWVTDAVCRDGKIKLQWELDFPDRQVGGSDVFVCLGPCPLLRLPASVKRPFGYVLSEQLGKPSLFWCHCIPTYVMPVPKTRAAAKGVAKKRGVEPNSSSPAPLALPVPSPSPRRPVPATPSKRKAMVHHVLQKKQKTAQKVDKVERFSSEEDEEEDK</sequence>
<evidence type="ECO:0000313" key="3">
    <source>
        <dbReference type="Proteomes" id="UP000226192"/>
    </source>
</evidence>
<dbReference type="Proteomes" id="UP000226192">
    <property type="component" value="Unassembled WGS sequence"/>
</dbReference>
<comment type="caution">
    <text evidence="2">The sequence shown here is derived from an EMBL/GenBank/DDBJ whole genome shotgun (WGS) entry which is preliminary data.</text>
</comment>
<evidence type="ECO:0000313" key="2">
    <source>
        <dbReference type="EMBL" id="PHH63888.1"/>
    </source>
</evidence>
<gene>
    <name evidence="2" type="ORF">CDD81_5336</name>
</gene>
<keyword evidence="3" id="KW-1185">Reference proteome</keyword>
<feature type="compositionally biased region" description="Pro residues" evidence="1">
    <location>
        <begin position="146"/>
        <end position="161"/>
    </location>
</feature>
<proteinExistence type="predicted"/>